<evidence type="ECO:0000313" key="8">
    <source>
        <dbReference type="Proteomes" id="UP000072741"/>
    </source>
</evidence>
<dbReference type="InterPro" id="IPR050611">
    <property type="entry name" value="ABCF"/>
</dbReference>
<dbReference type="GO" id="GO:0016887">
    <property type="term" value="F:ATP hydrolysis activity"/>
    <property type="evidence" value="ECO:0007669"/>
    <property type="project" value="InterPro"/>
</dbReference>
<sequence length="538" mass="58754">MANPVLTLDGVSFVLPNGRTLFSDLQHHFDARRTGLVGRNGVGKSVLARILAGQLAPSRGRCVRTGRVHALAQQIAPSADATVAGHAGLQGRLDALRRIEAGSSDPADFDAVGDRWDIRQRLRSALDRQGLAHVDIDAPAHTLSGGEAMRVALLGAWLSEADWLILDEPSNHLDRPQRQRLIDQLQDWPHGLLVVSHDRQLLDTMECIVELSSLGLASYGGNYGFYAEAKERERNGALQQLEQRKLERQREVQALREQGERMARRQARGHRSGKDANQARILLGRQKARSEESAGKLHQQQAATQQRLDQQVREAAQQVQHEAPIALHALPVVPANRRRVVLELARVELPFLTGATRHVHLSLSGQQRVGIVGPNGCGKSTLLKVMAGRLDPVAGVCRRAATSVCLDQRLANLAAAQTVLAQMQAANPTAAEGDLRMRLAQLDLDARKVTVPSASLSGGERLKAALALVLYADPPAQLLLLDEPGNHLDLPSTQALEAMLRSYQGALVVVSHDEVFLDKLGLTHRLLAEEEGWRLSPW</sequence>
<proteinExistence type="predicted"/>
<keyword evidence="8" id="KW-1185">Reference proteome</keyword>
<dbReference type="PANTHER" id="PTHR19211">
    <property type="entry name" value="ATP-BINDING TRANSPORT PROTEIN-RELATED"/>
    <property type="match status" value="1"/>
</dbReference>
<dbReference type="CDD" id="cd03221">
    <property type="entry name" value="ABCF_EF-3"/>
    <property type="match status" value="1"/>
</dbReference>
<name>A0A147GL65_9BURK</name>
<evidence type="ECO:0000256" key="1">
    <source>
        <dbReference type="ARBA" id="ARBA00022475"/>
    </source>
</evidence>
<dbReference type="Gene3D" id="3.40.50.300">
    <property type="entry name" value="P-loop containing nucleotide triphosphate hydrolases"/>
    <property type="match status" value="2"/>
</dbReference>
<feature type="region of interest" description="Disordered" evidence="5">
    <location>
        <begin position="257"/>
        <end position="307"/>
    </location>
</feature>
<gene>
    <name evidence="7" type="ORF">NS331_24680</name>
</gene>
<feature type="domain" description="ABC transporter" evidence="6">
    <location>
        <begin position="6"/>
        <end position="254"/>
    </location>
</feature>
<evidence type="ECO:0000256" key="2">
    <source>
        <dbReference type="ARBA" id="ARBA00022737"/>
    </source>
</evidence>
<dbReference type="AlphaFoldDB" id="A0A147GL65"/>
<evidence type="ECO:0000256" key="4">
    <source>
        <dbReference type="ARBA" id="ARBA00022840"/>
    </source>
</evidence>
<keyword evidence="2" id="KW-0677">Repeat</keyword>
<dbReference type="PROSITE" id="PS50893">
    <property type="entry name" value="ABC_TRANSPORTER_2"/>
    <property type="match status" value="1"/>
</dbReference>
<dbReference type="PROSITE" id="PS00211">
    <property type="entry name" value="ABC_TRANSPORTER_1"/>
    <property type="match status" value="1"/>
</dbReference>
<dbReference type="RefSeq" id="WP_058644546.1">
    <property type="nucleotide sequence ID" value="NZ_LDSL01000224.1"/>
</dbReference>
<keyword evidence="1" id="KW-0472">Membrane</keyword>
<dbReference type="InterPro" id="IPR003439">
    <property type="entry name" value="ABC_transporter-like_ATP-bd"/>
</dbReference>
<dbReference type="GO" id="GO:0005524">
    <property type="term" value="F:ATP binding"/>
    <property type="evidence" value="ECO:0007669"/>
    <property type="project" value="UniProtKB-KW"/>
</dbReference>
<comment type="caution">
    <text evidence="7">The sequence shown here is derived from an EMBL/GenBank/DDBJ whole genome shotgun (WGS) entry which is preliminary data.</text>
</comment>
<dbReference type="OrthoDB" id="9762051at2"/>
<protein>
    <submittedName>
        <fullName evidence="7">ABC transporter ATP-binding protein</fullName>
    </submittedName>
</protein>
<dbReference type="PATRIC" id="fig|433924.3.peg.2270"/>
<keyword evidence="4 7" id="KW-0067">ATP-binding</keyword>
<dbReference type="SMART" id="SM00382">
    <property type="entry name" value="AAA"/>
    <property type="match status" value="2"/>
</dbReference>
<dbReference type="PANTHER" id="PTHR19211:SF6">
    <property type="entry name" value="BLL7188 PROTEIN"/>
    <property type="match status" value="1"/>
</dbReference>
<dbReference type="EMBL" id="LDSL01000224">
    <property type="protein sequence ID" value="KTT11803.1"/>
    <property type="molecule type" value="Genomic_DNA"/>
</dbReference>
<dbReference type="Proteomes" id="UP000072741">
    <property type="component" value="Unassembled WGS sequence"/>
</dbReference>
<reference evidence="7 8" key="1">
    <citation type="journal article" date="2016" name="Front. Microbiol.">
        <title>Genomic Resource of Rice Seed Associated Bacteria.</title>
        <authorList>
            <person name="Midha S."/>
            <person name="Bansal K."/>
            <person name="Sharma S."/>
            <person name="Kumar N."/>
            <person name="Patil P.P."/>
            <person name="Chaudhry V."/>
            <person name="Patil P.B."/>
        </authorList>
    </citation>
    <scope>NUCLEOTIDE SEQUENCE [LARGE SCALE GENOMIC DNA]</scope>
    <source>
        <strain evidence="7 8">NS331</strain>
    </source>
</reference>
<evidence type="ECO:0000256" key="3">
    <source>
        <dbReference type="ARBA" id="ARBA00022741"/>
    </source>
</evidence>
<dbReference type="InterPro" id="IPR027417">
    <property type="entry name" value="P-loop_NTPase"/>
</dbReference>
<dbReference type="Pfam" id="PF00005">
    <property type="entry name" value="ABC_tran"/>
    <property type="match status" value="2"/>
</dbReference>
<accession>A0A147GL65</accession>
<dbReference type="InterPro" id="IPR017871">
    <property type="entry name" value="ABC_transporter-like_CS"/>
</dbReference>
<evidence type="ECO:0000256" key="5">
    <source>
        <dbReference type="SAM" id="MobiDB-lite"/>
    </source>
</evidence>
<dbReference type="FunFam" id="3.40.50.300:FF:001320">
    <property type="entry name" value="Heme ABC transporter ATP-binding protein"/>
    <property type="match status" value="1"/>
</dbReference>
<organism evidence="7 8">
    <name type="scientific">Pseudacidovorax intermedius</name>
    <dbReference type="NCBI Taxonomy" id="433924"/>
    <lineage>
        <taxon>Bacteria</taxon>
        <taxon>Pseudomonadati</taxon>
        <taxon>Pseudomonadota</taxon>
        <taxon>Betaproteobacteria</taxon>
        <taxon>Burkholderiales</taxon>
        <taxon>Comamonadaceae</taxon>
        <taxon>Pseudacidovorax</taxon>
    </lineage>
</organism>
<dbReference type="InterPro" id="IPR003593">
    <property type="entry name" value="AAA+_ATPase"/>
</dbReference>
<keyword evidence="3" id="KW-0547">Nucleotide-binding</keyword>
<keyword evidence="1" id="KW-1003">Cell membrane</keyword>
<evidence type="ECO:0000259" key="6">
    <source>
        <dbReference type="PROSITE" id="PS50893"/>
    </source>
</evidence>
<evidence type="ECO:0000313" key="7">
    <source>
        <dbReference type="EMBL" id="KTT11803.1"/>
    </source>
</evidence>
<dbReference type="SUPFAM" id="SSF52540">
    <property type="entry name" value="P-loop containing nucleoside triphosphate hydrolases"/>
    <property type="match status" value="2"/>
</dbReference>